<dbReference type="GO" id="GO:1990904">
    <property type="term" value="C:ribonucleoprotein complex"/>
    <property type="evidence" value="ECO:0007669"/>
    <property type="project" value="UniProtKB-KW"/>
</dbReference>
<evidence type="ECO:0008006" key="5">
    <source>
        <dbReference type="Google" id="ProtNLM"/>
    </source>
</evidence>
<sequence>MAKGSKREYVWLQCKECKDLNYRTNVNVQGGVPKLELSKYCKRQRKRTIHKIKRK</sequence>
<dbReference type="Gene3D" id="2.20.28.120">
    <property type="entry name" value="Ribosomal protein L33"/>
    <property type="match status" value="1"/>
</dbReference>
<comment type="similarity">
    <text evidence="1">Belongs to the bacterial ribosomal protein bL33 family.</text>
</comment>
<dbReference type="GO" id="GO:0003735">
    <property type="term" value="F:structural constituent of ribosome"/>
    <property type="evidence" value="ECO:0007669"/>
    <property type="project" value="InterPro"/>
</dbReference>
<keyword evidence="3" id="KW-0687">Ribonucleoprotein</keyword>
<proteinExistence type="inferred from homology"/>
<evidence type="ECO:0000313" key="4">
    <source>
        <dbReference type="EMBL" id="GAG30191.1"/>
    </source>
</evidence>
<protein>
    <recommendedName>
        <fullName evidence="5">50S ribosomal protein L33</fullName>
    </recommendedName>
</protein>
<comment type="caution">
    <text evidence="4">The sequence shown here is derived from an EMBL/GenBank/DDBJ whole genome shotgun (WGS) entry which is preliminary data.</text>
</comment>
<dbReference type="NCBIfam" id="TIGR01023">
    <property type="entry name" value="rpmG_bact"/>
    <property type="match status" value="1"/>
</dbReference>
<keyword evidence="2" id="KW-0689">Ribosomal protein</keyword>
<gene>
    <name evidence="4" type="ORF">S01H1_71810</name>
</gene>
<evidence type="ECO:0000256" key="3">
    <source>
        <dbReference type="ARBA" id="ARBA00023274"/>
    </source>
</evidence>
<dbReference type="GO" id="GO:0005840">
    <property type="term" value="C:ribosome"/>
    <property type="evidence" value="ECO:0007669"/>
    <property type="project" value="UniProtKB-KW"/>
</dbReference>
<dbReference type="AlphaFoldDB" id="X0XZP9"/>
<dbReference type="InterPro" id="IPR001705">
    <property type="entry name" value="Ribosomal_bL33"/>
</dbReference>
<dbReference type="HAMAP" id="MF_00294">
    <property type="entry name" value="Ribosomal_bL33"/>
    <property type="match status" value="1"/>
</dbReference>
<evidence type="ECO:0000256" key="2">
    <source>
        <dbReference type="ARBA" id="ARBA00022980"/>
    </source>
</evidence>
<reference evidence="4" key="1">
    <citation type="journal article" date="2014" name="Front. Microbiol.">
        <title>High frequency of phylogenetically diverse reductive dehalogenase-homologous genes in deep subseafloor sedimentary metagenomes.</title>
        <authorList>
            <person name="Kawai M."/>
            <person name="Futagami T."/>
            <person name="Toyoda A."/>
            <person name="Takaki Y."/>
            <person name="Nishi S."/>
            <person name="Hori S."/>
            <person name="Arai W."/>
            <person name="Tsubouchi T."/>
            <person name="Morono Y."/>
            <person name="Uchiyama I."/>
            <person name="Ito T."/>
            <person name="Fujiyama A."/>
            <person name="Inagaki F."/>
            <person name="Takami H."/>
        </authorList>
    </citation>
    <scope>NUCLEOTIDE SEQUENCE</scope>
    <source>
        <strain evidence="4">Expedition CK06-06</strain>
    </source>
</reference>
<dbReference type="InterPro" id="IPR038584">
    <property type="entry name" value="Ribosomal_bL33_sf"/>
</dbReference>
<dbReference type="NCBIfam" id="NF001764">
    <property type="entry name" value="PRK00504.1"/>
    <property type="match status" value="1"/>
</dbReference>
<organism evidence="4">
    <name type="scientific">marine sediment metagenome</name>
    <dbReference type="NCBI Taxonomy" id="412755"/>
    <lineage>
        <taxon>unclassified sequences</taxon>
        <taxon>metagenomes</taxon>
        <taxon>ecological metagenomes</taxon>
    </lineage>
</organism>
<dbReference type="EMBL" id="BARS01047847">
    <property type="protein sequence ID" value="GAG30191.1"/>
    <property type="molecule type" value="Genomic_DNA"/>
</dbReference>
<dbReference type="SUPFAM" id="SSF57829">
    <property type="entry name" value="Zn-binding ribosomal proteins"/>
    <property type="match status" value="1"/>
</dbReference>
<dbReference type="GO" id="GO:0005737">
    <property type="term" value="C:cytoplasm"/>
    <property type="evidence" value="ECO:0007669"/>
    <property type="project" value="UniProtKB-ARBA"/>
</dbReference>
<dbReference type="Pfam" id="PF00471">
    <property type="entry name" value="Ribosomal_L33"/>
    <property type="match status" value="1"/>
</dbReference>
<name>X0XZP9_9ZZZZ</name>
<dbReference type="GO" id="GO:0006412">
    <property type="term" value="P:translation"/>
    <property type="evidence" value="ECO:0007669"/>
    <property type="project" value="InterPro"/>
</dbReference>
<evidence type="ECO:0000256" key="1">
    <source>
        <dbReference type="ARBA" id="ARBA00007596"/>
    </source>
</evidence>
<accession>X0XZP9</accession>
<dbReference type="InterPro" id="IPR011332">
    <property type="entry name" value="Ribosomal_zn-bd"/>
</dbReference>